<comment type="cofactor">
    <cofactor evidence="1 3">
        <name>pyridoxal 5'-phosphate</name>
        <dbReference type="ChEBI" id="CHEBI:597326"/>
    </cofactor>
</comment>
<dbReference type="Gene3D" id="3.40.640.10">
    <property type="entry name" value="Type I PLP-dependent aspartate aminotransferase-like (Major domain)"/>
    <property type="match status" value="1"/>
</dbReference>
<evidence type="ECO:0000313" key="6">
    <source>
        <dbReference type="Proteomes" id="UP000621510"/>
    </source>
</evidence>
<name>A0ABS1PJC3_9ACTN</name>
<keyword evidence="6" id="KW-1185">Reference proteome</keyword>
<keyword evidence="5" id="KW-0808">Transferase</keyword>
<dbReference type="InterPro" id="IPR015424">
    <property type="entry name" value="PyrdxlP-dep_Trfase"/>
</dbReference>
<keyword evidence="2 3" id="KW-0663">Pyridoxal phosphate</keyword>
<feature type="compositionally biased region" description="Polar residues" evidence="4">
    <location>
        <begin position="1"/>
        <end position="18"/>
    </location>
</feature>
<feature type="region of interest" description="Disordered" evidence="4">
    <location>
        <begin position="1"/>
        <end position="35"/>
    </location>
</feature>
<dbReference type="SUPFAM" id="SSF53383">
    <property type="entry name" value="PLP-dependent transferases"/>
    <property type="match status" value="1"/>
</dbReference>
<organism evidence="5 6">
    <name type="scientific">Streptomyces endocoffeicus</name>
    <dbReference type="NCBI Taxonomy" id="2898945"/>
    <lineage>
        <taxon>Bacteria</taxon>
        <taxon>Bacillati</taxon>
        <taxon>Actinomycetota</taxon>
        <taxon>Actinomycetes</taxon>
        <taxon>Kitasatosporales</taxon>
        <taxon>Streptomycetaceae</taxon>
        <taxon>Streptomyces</taxon>
    </lineage>
</organism>
<reference evidence="5 6" key="1">
    <citation type="submission" date="2021-01" db="EMBL/GenBank/DDBJ databases">
        <title>WGS of actinomycetes isolated from Thailand.</title>
        <authorList>
            <person name="Thawai C."/>
        </authorList>
    </citation>
    <scope>NUCLEOTIDE SEQUENCE [LARGE SCALE GENOMIC DNA]</scope>
    <source>
        <strain evidence="5 6">CA3R110</strain>
    </source>
</reference>
<dbReference type="Gene3D" id="3.90.1150.10">
    <property type="entry name" value="Aspartate Aminotransferase, domain 1"/>
    <property type="match status" value="1"/>
</dbReference>
<accession>A0ABS1PJC3</accession>
<dbReference type="Proteomes" id="UP000621510">
    <property type="component" value="Unassembled WGS sequence"/>
</dbReference>
<sequence>MDIRQSTESAGSTGTIRGTETAPGAQGSRGEAAARHAFATEAVHAGREDLPGMGLHAVPLDLSTTYPSYDSRQEAARIDAFAATGARPDGPPVYARLDNPTVARFETALARLEGTESAVAFASGMAALSACLLARGAQGPRHVVAVRPLYGCSDHLLDTGLLGTEVTWVDPAGIADAIRPDTGLVMVETPANPTLAELDLRAVAHSCGTVPLLADNTFATPVLQRPAERGASLVLHSATKYLGGHGDVMGGVVACDEEFARVLRQVRFATGGVLHPLAGYLLLRGLSTLPVRMRAASATAAELARRLAGDPRVARVHYPRIGGAMVAFEPHGDPHEVIAGVRLITPAVSLGSVDTLIQHPASISHRIVAEGDRRSSGIGDRLLRMSVGLEDAADLWRDLDRALDGGPAALDGGPAGRDARRAGHGAPVGLSARAAGPAAEGPARVPAPGRGGR</sequence>
<dbReference type="GO" id="GO:0016740">
    <property type="term" value="F:transferase activity"/>
    <property type="evidence" value="ECO:0007669"/>
    <property type="project" value="UniProtKB-KW"/>
</dbReference>
<dbReference type="InterPro" id="IPR000277">
    <property type="entry name" value="Cys/Met-Metab_PyrdxlP-dep_enz"/>
</dbReference>
<evidence type="ECO:0000256" key="2">
    <source>
        <dbReference type="ARBA" id="ARBA00022898"/>
    </source>
</evidence>
<dbReference type="RefSeq" id="WP_201848491.1">
    <property type="nucleotide sequence ID" value="NZ_JAERRG010000001.1"/>
</dbReference>
<protein>
    <submittedName>
        <fullName evidence="5">PLP-dependent transferase</fullName>
    </submittedName>
</protein>
<dbReference type="PIRSF" id="PIRSF001434">
    <property type="entry name" value="CGS"/>
    <property type="match status" value="1"/>
</dbReference>
<evidence type="ECO:0000256" key="3">
    <source>
        <dbReference type="RuleBase" id="RU362118"/>
    </source>
</evidence>
<feature type="compositionally biased region" description="Low complexity" evidence="4">
    <location>
        <begin position="424"/>
        <end position="453"/>
    </location>
</feature>
<evidence type="ECO:0000313" key="5">
    <source>
        <dbReference type="EMBL" id="MBL1112179.1"/>
    </source>
</evidence>
<evidence type="ECO:0000256" key="1">
    <source>
        <dbReference type="ARBA" id="ARBA00001933"/>
    </source>
</evidence>
<evidence type="ECO:0000256" key="4">
    <source>
        <dbReference type="SAM" id="MobiDB-lite"/>
    </source>
</evidence>
<proteinExistence type="inferred from homology"/>
<feature type="region of interest" description="Disordered" evidence="4">
    <location>
        <begin position="408"/>
        <end position="453"/>
    </location>
</feature>
<dbReference type="PANTHER" id="PTHR11808">
    <property type="entry name" value="TRANS-SULFURATION ENZYME FAMILY MEMBER"/>
    <property type="match status" value="1"/>
</dbReference>
<comment type="caution">
    <text evidence="5">The sequence shown here is derived from an EMBL/GenBank/DDBJ whole genome shotgun (WGS) entry which is preliminary data.</text>
</comment>
<comment type="similarity">
    <text evidence="3">Belongs to the trans-sulfuration enzymes family.</text>
</comment>
<dbReference type="Pfam" id="PF01053">
    <property type="entry name" value="Cys_Met_Meta_PP"/>
    <property type="match status" value="1"/>
</dbReference>
<dbReference type="InterPro" id="IPR015421">
    <property type="entry name" value="PyrdxlP-dep_Trfase_major"/>
</dbReference>
<dbReference type="PANTHER" id="PTHR11808:SF85">
    <property type="entry name" value="CYSTATHIONINE GAMMA-LYASE-RELATED"/>
    <property type="match status" value="1"/>
</dbReference>
<gene>
    <name evidence="5" type="ORF">JK364_07120</name>
</gene>
<dbReference type="EMBL" id="JAERRG010000001">
    <property type="protein sequence ID" value="MBL1112179.1"/>
    <property type="molecule type" value="Genomic_DNA"/>
</dbReference>
<dbReference type="InterPro" id="IPR015422">
    <property type="entry name" value="PyrdxlP-dep_Trfase_small"/>
</dbReference>